<keyword evidence="10" id="KW-0496">Mitochondrion</keyword>
<accession>A0A8H6W328</accession>
<dbReference type="InterPro" id="IPR004443">
    <property type="entry name" value="YjeF_N_dom"/>
</dbReference>
<dbReference type="InterPro" id="IPR036652">
    <property type="entry name" value="YjeF_N_dom_sf"/>
</dbReference>
<feature type="domain" description="YjeF N-terminal" evidence="11">
    <location>
        <begin position="23"/>
        <end position="243"/>
    </location>
</feature>
<gene>
    <name evidence="12" type="ORF">MIND_00609100</name>
</gene>
<feature type="binding site" evidence="10">
    <location>
        <begin position="156"/>
        <end position="162"/>
    </location>
    <ligand>
        <name>(6S)-NADPHX</name>
        <dbReference type="ChEBI" id="CHEBI:64076"/>
    </ligand>
</feature>
<evidence type="ECO:0000256" key="9">
    <source>
        <dbReference type="ARBA" id="ARBA00023235"/>
    </source>
</evidence>
<dbReference type="SUPFAM" id="SSF64153">
    <property type="entry name" value="YjeF N-terminal domain-like"/>
    <property type="match status" value="1"/>
</dbReference>
<dbReference type="PANTHER" id="PTHR13232:SF10">
    <property type="entry name" value="NAD(P)H-HYDRATE EPIMERASE"/>
    <property type="match status" value="1"/>
</dbReference>
<dbReference type="GO" id="GO:0000166">
    <property type="term" value="F:nucleotide binding"/>
    <property type="evidence" value="ECO:0007669"/>
    <property type="project" value="UniProtKB-KW"/>
</dbReference>
<sequence length="262" mass="28493">MLRSNVVISRDRMALRYLSARLAQQIDDELMNAAGAFSLDQVLTQYTQPSPYLTLKLMELAGLACAQTLSTVYPDNKRFNRVLVCCGPGNQGGDGLVAARHLAMFGYKPSIYMPKPGSKDIYQRLHTQCKNLDIPTLDDLPAALKTSDVILDAIFGFSFKGPIRAPFDTALPLISSSGLPIVSVDIPSGWDVEAGNNAGVGLDPDVLISLTAPKEGVKSFRGRHFLGGRFVPKALVERHQLNLPTYPGHAQVVDITEISQKL</sequence>
<evidence type="ECO:0000256" key="7">
    <source>
        <dbReference type="ARBA" id="ARBA00022958"/>
    </source>
</evidence>
<evidence type="ECO:0000256" key="5">
    <source>
        <dbReference type="ARBA" id="ARBA00022741"/>
    </source>
</evidence>
<dbReference type="Pfam" id="PF03853">
    <property type="entry name" value="YjeF_N"/>
    <property type="match status" value="1"/>
</dbReference>
<dbReference type="GO" id="GO:0046872">
    <property type="term" value="F:metal ion binding"/>
    <property type="evidence" value="ECO:0007669"/>
    <property type="project" value="UniProtKB-KW"/>
</dbReference>
<comment type="subcellular location">
    <subcellularLocation>
        <location evidence="10">Cytoplasm</location>
    </subcellularLocation>
    <subcellularLocation>
        <location evidence="10">Mitochondrion</location>
    </subcellularLocation>
</comment>
<keyword evidence="8 10" id="KW-0520">NAD</keyword>
<comment type="catalytic activity">
    <reaction evidence="2 10">
        <text>(6R)-NADPHX = (6S)-NADPHX</text>
        <dbReference type="Rhea" id="RHEA:32227"/>
        <dbReference type="ChEBI" id="CHEBI:64076"/>
        <dbReference type="ChEBI" id="CHEBI:64077"/>
        <dbReference type="EC" id="5.1.99.6"/>
    </reaction>
</comment>
<keyword evidence="5 10" id="KW-0547">Nucleotide-binding</keyword>
<evidence type="ECO:0000256" key="2">
    <source>
        <dbReference type="ARBA" id="ARBA00000909"/>
    </source>
</evidence>
<dbReference type="EC" id="5.1.99.6" evidence="3 10"/>
<comment type="caution">
    <text evidence="10">Lacks conserved residue(s) required for the propagation of feature annotation.</text>
</comment>
<evidence type="ECO:0000256" key="8">
    <source>
        <dbReference type="ARBA" id="ARBA00023027"/>
    </source>
</evidence>
<evidence type="ECO:0000256" key="1">
    <source>
        <dbReference type="ARBA" id="ARBA00000013"/>
    </source>
</evidence>
<comment type="cofactor">
    <cofactor evidence="10">
        <name>K(+)</name>
        <dbReference type="ChEBI" id="CHEBI:29103"/>
    </cofactor>
    <text evidence="10">Binds 1 potassium ion per subunit.</text>
</comment>
<feature type="binding site" evidence="10">
    <location>
        <position position="152"/>
    </location>
    <ligand>
        <name>K(+)</name>
        <dbReference type="ChEBI" id="CHEBI:29103"/>
    </ligand>
</feature>
<dbReference type="GO" id="GO:0052856">
    <property type="term" value="F:NAD(P)HX epimerase activity"/>
    <property type="evidence" value="ECO:0007669"/>
    <property type="project" value="UniProtKB-UniRule"/>
</dbReference>
<dbReference type="InterPro" id="IPR032976">
    <property type="entry name" value="YJEFN_prot_NAXE-like"/>
</dbReference>
<evidence type="ECO:0000259" key="11">
    <source>
        <dbReference type="PROSITE" id="PS51385"/>
    </source>
</evidence>
<feature type="binding site" evidence="10">
    <location>
        <position position="91"/>
    </location>
    <ligand>
        <name>K(+)</name>
        <dbReference type="ChEBI" id="CHEBI:29103"/>
    </ligand>
</feature>
<dbReference type="GeneID" id="59345361"/>
<dbReference type="GO" id="GO:0005739">
    <property type="term" value="C:mitochondrion"/>
    <property type="evidence" value="ECO:0007669"/>
    <property type="project" value="UniProtKB-SubCell"/>
</dbReference>
<dbReference type="Proteomes" id="UP000636479">
    <property type="component" value="Unassembled WGS sequence"/>
</dbReference>
<keyword evidence="13" id="KW-1185">Reference proteome</keyword>
<feature type="binding site" evidence="10">
    <location>
        <position position="188"/>
    </location>
    <ligand>
        <name>K(+)</name>
        <dbReference type="ChEBI" id="CHEBI:29103"/>
    </ligand>
</feature>
<dbReference type="EMBL" id="JACAZF010000005">
    <property type="protein sequence ID" value="KAF7303794.1"/>
    <property type="molecule type" value="Genomic_DNA"/>
</dbReference>
<evidence type="ECO:0000256" key="6">
    <source>
        <dbReference type="ARBA" id="ARBA00022857"/>
    </source>
</evidence>
<dbReference type="OrthoDB" id="10064708at2759"/>
<keyword evidence="9 10" id="KW-0413">Isomerase</keyword>
<proteinExistence type="inferred from homology"/>
<dbReference type="RefSeq" id="XP_037220766.1">
    <property type="nucleotide sequence ID" value="XM_037362845.1"/>
</dbReference>
<evidence type="ECO:0000313" key="12">
    <source>
        <dbReference type="EMBL" id="KAF7303794.1"/>
    </source>
</evidence>
<evidence type="ECO:0000256" key="4">
    <source>
        <dbReference type="ARBA" id="ARBA00022723"/>
    </source>
</evidence>
<keyword evidence="10" id="KW-0963">Cytoplasm</keyword>
<organism evidence="12 13">
    <name type="scientific">Mycena indigotica</name>
    <dbReference type="NCBI Taxonomy" id="2126181"/>
    <lineage>
        <taxon>Eukaryota</taxon>
        <taxon>Fungi</taxon>
        <taxon>Dikarya</taxon>
        <taxon>Basidiomycota</taxon>
        <taxon>Agaricomycotina</taxon>
        <taxon>Agaricomycetes</taxon>
        <taxon>Agaricomycetidae</taxon>
        <taxon>Agaricales</taxon>
        <taxon>Marasmiineae</taxon>
        <taxon>Mycenaceae</taxon>
        <taxon>Mycena</taxon>
    </lineage>
</organism>
<evidence type="ECO:0000256" key="10">
    <source>
        <dbReference type="HAMAP-Rule" id="MF_03159"/>
    </source>
</evidence>
<keyword evidence="4 10" id="KW-0479">Metal-binding</keyword>
<reference evidence="12" key="1">
    <citation type="submission" date="2020-05" db="EMBL/GenBank/DDBJ databases">
        <title>Mycena genomes resolve the evolution of fungal bioluminescence.</title>
        <authorList>
            <person name="Tsai I.J."/>
        </authorList>
    </citation>
    <scope>NUCLEOTIDE SEQUENCE</scope>
    <source>
        <strain evidence="12">171206Taipei</strain>
    </source>
</reference>
<feature type="binding site" evidence="10">
    <location>
        <begin position="90"/>
        <end position="94"/>
    </location>
    <ligand>
        <name>(6S)-NADPHX</name>
        <dbReference type="ChEBI" id="CHEBI:64076"/>
    </ligand>
</feature>
<dbReference type="PROSITE" id="PS51385">
    <property type="entry name" value="YJEF_N"/>
    <property type="match status" value="1"/>
</dbReference>
<keyword evidence="6" id="KW-0521">NADP</keyword>
<feature type="binding site" evidence="10">
    <location>
        <position position="185"/>
    </location>
    <ligand>
        <name>(6S)-NADPHX</name>
        <dbReference type="ChEBI" id="CHEBI:64076"/>
    </ligand>
</feature>
<dbReference type="NCBIfam" id="TIGR00197">
    <property type="entry name" value="yjeF_nterm"/>
    <property type="match status" value="1"/>
</dbReference>
<comment type="catalytic activity">
    <reaction evidence="1 10">
        <text>(6R)-NADHX = (6S)-NADHX</text>
        <dbReference type="Rhea" id="RHEA:32215"/>
        <dbReference type="ChEBI" id="CHEBI:64074"/>
        <dbReference type="ChEBI" id="CHEBI:64075"/>
        <dbReference type="EC" id="5.1.99.6"/>
    </reaction>
</comment>
<comment type="function">
    <text evidence="10">Catalyzes the epimerization of the S- and R-forms of NAD(P)HX, a damaged form of NAD(P)H that is a result of enzymatic or heat-dependent hydration. This is a prerequisite for the S-specific NAD(P)H-hydrate dehydratase to allow the repair of both epimers of NAD(P)HX.</text>
</comment>
<protein>
    <recommendedName>
        <fullName evidence="3 10">NAD(P)H-hydrate epimerase</fullName>
        <ecNumber evidence="3 10">5.1.99.6</ecNumber>
    </recommendedName>
    <alternativeName>
        <fullName evidence="10">NAD(P)HX epimerase</fullName>
    </alternativeName>
</protein>
<evidence type="ECO:0000313" key="13">
    <source>
        <dbReference type="Proteomes" id="UP000636479"/>
    </source>
</evidence>
<keyword evidence="7 10" id="KW-0630">Potassium</keyword>
<evidence type="ECO:0000256" key="3">
    <source>
        <dbReference type="ARBA" id="ARBA00012228"/>
    </source>
</evidence>
<dbReference type="PANTHER" id="PTHR13232">
    <property type="entry name" value="NAD(P)H-HYDRATE EPIMERASE"/>
    <property type="match status" value="1"/>
</dbReference>
<dbReference type="HAMAP" id="MF_01966">
    <property type="entry name" value="NADHX_epimerase"/>
    <property type="match status" value="1"/>
</dbReference>
<comment type="similarity">
    <text evidence="10">Belongs to the NnrE/AIBP family.</text>
</comment>
<dbReference type="Gene3D" id="3.40.50.10260">
    <property type="entry name" value="YjeF N-terminal domain"/>
    <property type="match status" value="1"/>
</dbReference>
<comment type="caution">
    <text evidence="12">The sequence shown here is derived from an EMBL/GenBank/DDBJ whole genome shotgun (WGS) entry which is preliminary data.</text>
</comment>
<dbReference type="AlphaFoldDB" id="A0A8H6W328"/>
<name>A0A8H6W328_9AGAR</name>